<keyword evidence="3" id="KW-1003">Cell membrane</keyword>
<dbReference type="RefSeq" id="WP_209363040.1">
    <property type="nucleotide sequence ID" value="NZ_JAGISH010000014.1"/>
</dbReference>
<accession>A0A940MN55</accession>
<proteinExistence type="inferred from homology"/>
<dbReference type="PANTHER" id="PTHR30329">
    <property type="entry name" value="STATOR ELEMENT OF FLAGELLAR MOTOR COMPLEX"/>
    <property type="match status" value="1"/>
</dbReference>
<sequence>MASNEQPIIIKRVEEDSDHGHHGGGWKVAYADFMTAMMAFFLLLWILASSDEEKLQGLADYFSPSLSQSHRAGDGLLDGTVTAADGAIDAGEGAATPVKVPTFGQENPLAVFDSRLRDQAPEVVVEYDTSGSAKPPSEQSALEAAREAQEATEAAQAESEWQAAQVHLQSEIMDKVVDTPALRALSENLRFERTSEGLEIQLVDRSGSSMFDKGSSRVDDLTRGLLSVIADAVADLPNDIMISGHTDSVPYSGATAYSNWELSADRAAATRRVLVESGVGSDRIARISGVADTDPLDPDQPDAPENRRISITIAYPKEIAAPAAQ</sequence>
<dbReference type="InterPro" id="IPR006665">
    <property type="entry name" value="OmpA-like"/>
</dbReference>
<dbReference type="SUPFAM" id="SSF103088">
    <property type="entry name" value="OmpA-like"/>
    <property type="match status" value="1"/>
</dbReference>
<dbReference type="AlphaFoldDB" id="A0A940MN55"/>
<evidence type="ECO:0000256" key="1">
    <source>
        <dbReference type="ARBA" id="ARBA00004162"/>
    </source>
</evidence>
<dbReference type="PROSITE" id="PS51123">
    <property type="entry name" value="OMPA_2"/>
    <property type="match status" value="1"/>
</dbReference>
<reference evidence="10" key="1">
    <citation type="submission" date="2021-03" db="EMBL/GenBank/DDBJ databases">
        <title>Sagittula salina sp. nov. strain M10.9X isolated from the marine waste.</title>
        <authorList>
            <person name="Satari L."/>
            <person name="Molina-Menor E."/>
            <person name="Vidal-Verdu A."/>
            <person name="Pascual J."/>
            <person name="Pereto J."/>
            <person name="Porcar M."/>
        </authorList>
    </citation>
    <scope>NUCLEOTIDE SEQUENCE</scope>
    <source>
        <strain evidence="10">M10.9X</strain>
    </source>
</reference>
<evidence type="ECO:0000256" key="2">
    <source>
        <dbReference type="ARBA" id="ARBA00008914"/>
    </source>
</evidence>
<dbReference type="GO" id="GO:0005886">
    <property type="term" value="C:plasma membrane"/>
    <property type="evidence" value="ECO:0007669"/>
    <property type="project" value="UniProtKB-SubCell"/>
</dbReference>
<dbReference type="PANTHER" id="PTHR30329:SF21">
    <property type="entry name" value="LIPOPROTEIN YIAD-RELATED"/>
    <property type="match status" value="1"/>
</dbReference>
<keyword evidence="11" id="KW-1185">Reference proteome</keyword>
<keyword evidence="6 7" id="KW-0472">Membrane</keyword>
<dbReference type="EMBL" id="JAGISH010000014">
    <property type="protein sequence ID" value="MBP0484571.1"/>
    <property type="molecule type" value="Genomic_DNA"/>
</dbReference>
<dbReference type="Pfam" id="PF13677">
    <property type="entry name" value="MotB_plug"/>
    <property type="match status" value="1"/>
</dbReference>
<name>A0A940MN55_9RHOB</name>
<evidence type="ECO:0000256" key="3">
    <source>
        <dbReference type="ARBA" id="ARBA00022475"/>
    </source>
</evidence>
<protein>
    <submittedName>
        <fullName evidence="10">OmpA family protein</fullName>
    </submittedName>
</protein>
<evidence type="ECO:0000313" key="11">
    <source>
        <dbReference type="Proteomes" id="UP000675940"/>
    </source>
</evidence>
<dbReference type="CDD" id="cd07185">
    <property type="entry name" value="OmpA_C-like"/>
    <property type="match status" value="1"/>
</dbReference>
<keyword evidence="5" id="KW-1133">Transmembrane helix</keyword>
<evidence type="ECO:0000259" key="9">
    <source>
        <dbReference type="PROSITE" id="PS51123"/>
    </source>
</evidence>
<evidence type="ECO:0000256" key="5">
    <source>
        <dbReference type="ARBA" id="ARBA00022989"/>
    </source>
</evidence>
<feature type="domain" description="OmpA-like" evidence="9">
    <location>
        <begin position="198"/>
        <end position="317"/>
    </location>
</feature>
<comment type="subcellular location">
    <subcellularLocation>
        <location evidence="1">Cell membrane</location>
        <topology evidence="1">Single-pass membrane protein</topology>
    </subcellularLocation>
</comment>
<dbReference type="InterPro" id="IPR036737">
    <property type="entry name" value="OmpA-like_sf"/>
</dbReference>
<evidence type="ECO:0000313" key="10">
    <source>
        <dbReference type="EMBL" id="MBP0484571.1"/>
    </source>
</evidence>
<dbReference type="InterPro" id="IPR050330">
    <property type="entry name" value="Bact_OuterMem_StrucFunc"/>
</dbReference>
<dbReference type="Pfam" id="PF00691">
    <property type="entry name" value="OmpA"/>
    <property type="match status" value="1"/>
</dbReference>
<keyword evidence="4" id="KW-0812">Transmembrane</keyword>
<evidence type="ECO:0000256" key="8">
    <source>
        <dbReference type="SAM" id="MobiDB-lite"/>
    </source>
</evidence>
<evidence type="ECO:0000256" key="6">
    <source>
        <dbReference type="ARBA" id="ARBA00023136"/>
    </source>
</evidence>
<dbReference type="Gene3D" id="3.30.1330.60">
    <property type="entry name" value="OmpA-like domain"/>
    <property type="match status" value="1"/>
</dbReference>
<dbReference type="InterPro" id="IPR025713">
    <property type="entry name" value="MotB-like_N_dom"/>
</dbReference>
<comment type="caution">
    <text evidence="10">The sequence shown here is derived from an EMBL/GenBank/DDBJ whole genome shotgun (WGS) entry which is preliminary data.</text>
</comment>
<evidence type="ECO:0000256" key="4">
    <source>
        <dbReference type="ARBA" id="ARBA00022692"/>
    </source>
</evidence>
<comment type="similarity">
    <text evidence="2">Belongs to the MotB family.</text>
</comment>
<feature type="region of interest" description="Disordered" evidence="8">
    <location>
        <begin position="128"/>
        <end position="158"/>
    </location>
</feature>
<evidence type="ECO:0000256" key="7">
    <source>
        <dbReference type="PROSITE-ProRule" id="PRU00473"/>
    </source>
</evidence>
<dbReference type="Proteomes" id="UP000675940">
    <property type="component" value="Unassembled WGS sequence"/>
</dbReference>
<organism evidence="10 11">
    <name type="scientific">Sagittula salina</name>
    <dbReference type="NCBI Taxonomy" id="2820268"/>
    <lineage>
        <taxon>Bacteria</taxon>
        <taxon>Pseudomonadati</taxon>
        <taxon>Pseudomonadota</taxon>
        <taxon>Alphaproteobacteria</taxon>
        <taxon>Rhodobacterales</taxon>
        <taxon>Roseobacteraceae</taxon>
        <taxon>Sagittula</taxon>
    </lineage>
</organism>
<gene>
    <name evidence="10" type="ORF">J5474_19035</name>
</gene>